<reference evidence="1" key="1">
    <citation type="submission" date="2022-08" db="EMBL/GenBank/DDBJ databases">
        <title>Genome Sequence of Lecanicillium fungicola.</title>
        <authorList>
            <person name="Buettner E."/>
        </authorList>
    </citation>
    <scope>NUCLEOTIDE SEQUENCE</scope>
    <source>
        <strain evidence="1">Babe33</strain>
    </source>
</reference>
<dbReference type="EMBL" id="JANJQO010000177">
    <property type="protein sequence ID" value="KAJ2980727.1"/>
    <property type="molecule type" value="Genomic_DNA"/>
</dbReference>
<gene>
    <name evidence="1" type="ORF">NQ176_g2462</name>
</gene>
<accession>A0ACC1NN85</accession>
<sequence length="420" mass="46614">MVEKAASAQNSDSSGVATAVKISLKHHRQRRKSRNTKRKKACIYAIAKLPYVSTVIVVPQNVTDNERPVAALQQNDAVPVISRQREAELAVDKIAFSTIDLVVFCHASTAMSQVGLGRNGQFQQVVAIATRHRDHAPYLMDQVLAFAAIHLSMYMPGHSLQSPLAPLATNITPENLRHHATLRQTRAVACFKGLMSKSVYQVDPDSACARLLFAGLLSLQNLAETLCVLRDKSLSFSHFIDSIVHCLNLHRGIRAATGKPIHEFMYHSRELIPIMEILSIIVEVDRQRAPCGSECEPLNRMLETSDLGEASIETCKAAVRSLQWSFDIYKGLSVQDGPHATAAFSLTAPAGYVEALRRYCPEALVIFAYYGVLLHRCRQYWVFGDAGARIIRAIVRHVGNYWKDALSWPLSLIEAEDGSW</sequence>
<evidence type="ECO:0000313" key="1">
    <source>
        <dbReference type="EMBL" id="KAJ2980727.1"/>
    </source>
</evidence>
<keyword evidence="2" id="KW-1185">Reference proteome</keyword>
<evidence type="ECO:0000313" key="2">
    <source>
        <dbReference type="Proteomes" id="UP001143910"/>
    </source>
</evidence>
<proteinExistence type="predicted"/>
<dbReference type="Proteomes" id="UP001143910">
    <property type="component" value="Unassembled WGS sequence"/>
</dbReference>
<name>A0ACC1NN85_9HYPO</name>
<comment type="caution">
    <text evidence="1">The sequence shown here is derived from an EMBL/GenBank/DDBJ whole genome shotgun (WGS) entry which is preliminary data.</text>
</comment>
<organism evidence="1 2">
    <name type="scientific">Zarea fungicola</name>
    <dbReference type="NCBI Taxonomy" id="93591"/>
    <lineage>
        <taxon>Eukaryota</taxon>
        <taxon>Fungi</taxon>
        <taxon>Dikarya</taxon>
        <taxon>Ascomycota</taxon>
        <taxon>Pezizomycotina</taxon>
        <taxon>Sordariomycetes</taxon>
        <taxon>Hypocreomycetidae</taxon>
        <taxon>Hypocreales</taxon>
        <taxon>Cordycipitaceae</taxon>
        <taxon>Zarea</taxon>
    </lineage>
</organism>
<protein>
    <submittedName>
        <fullName evidence="1">Uncharacterized protein</fullName>
    </submittedName>
</protein>